<proteinExistence type="predicted"/>
<dbReference type="RefSeq" id="WP_386843178.1">
    <property type="nucleotide sequence ID" value="NZ_JBHUMK010000012.1"/>
</dbReference>
<evidence type="ECO:0000313" key="3">
    <source>
        <dbReference type="Proteomes" id="UP001597475"/>
    </source>
</evidence>
<feature type="domain" description="GmrSD restriction endonucleases N-terminal" evidence="1">
    <location>
        <begin position="51"/>
        <end position="211"/>
    </location>
</feature>
<evidence type="ECO:0000313" key="2">
    <source>
        <dbReference type="EMBL" id="MFD2608556.1"/>
    </source>
</evidence>
<accession>A0ABW5NZT1</accession>
<dbReference type="PANTHER" id="PTHR39639">
    <property type="entry name" value="CHROMOSOME 16, WHOLE GENOME SHOTGUN SEQUENCE"/>
    <property type="match status" value="1"/>
</dbReference>
<organism evidence="2 3">
    <name type="scientific">Deinococcus taklimakanensis</name>
    <dbReference type="NCBI Taxonomy" id="536443"/>
    <lineage>
        <taxon>Bacteria</taxon>
        <taxon>Thermotogati</taxon>
        <taxon>Deinococcota</taxon>
        <taxon>Deinococci</taxon>
        <taxon>Deinococcales</taxon>
        <taxon>Deinococcaceae</taxon>
        <taxon>Deinococcus</taxon>
    </lineage>
</organism>
<sequence>MENEFSLTNSFERESIEFGDDSNETISQAKIEKIKENSRNVVVFSTDWTTETIINQIRRGNINLNPDFQRRDAWQKNRKSKFIESLFLGLPVPQIVIAESKLEKGKYIVIDGKQRLLTLMQFYAEKNEDYGQLTLSGLEMLRSLNGKNKSRIGDGIFEGEDYIDISAFDNQAIRTVVIRNWTDEAVLYEIFLRLNQGSVALSPQELRQALLPGAFTKMIDEAAPTLHVIRSTLKLTEKNKADRRMRDSELLLRYIAFRNFISQYKGDLKEFYDNVCIFYNLNWLQSVDDISMQVAEMEAAYSTLENIFSSKHVFRKWTKDRFETRVNRPLFDLMLYYFSLEEVRRMIVGNEGVFIENFKSLCENQVFRSSIESGTNNIHPTQIRYKMFSEMLSSILHINIVYPSIEAYDAGTI</sequence>
<protein>
    <submittedName>
        <fullName evidence="2">DUF262 domain-containing protein</fullName>
    </submittedName>
</protein>
<reference evidence="3" key="1">
    <citation type="journal article" date="2019" name="Int. J. Syst. Evol. Microbiol.">
        <title>The Global Catalogue of Microorganisms (GCM) 10K type strain sequencing project: providing services to taxonomists for standard genome sequencing and annotation.</title>
        <authorList>
            <consortium name="The Broad Institute Genomics Platform"/>
            <consortium name="The Broad Institute Genome Sequencing Center for Infectious Disease"/>
            <person name="Wu L."/>
            <person name="Ma J."/>
        </authorList>
    </citation>
    <scope>NUCLEOTIDE SEQUENCE [LARGE SCALE GENOMIC DNA]</scope>
    <source>
        <strain evidence="3">KCTC 33842</strain>
    </source>
</reference>
<dbReference type="PANTHER" id="PTHR39639:SF1">
    <property type="entry name" value="DUF262 DOMAIN-CONTAINING PROTEIN"/>
    <property type="match status" value="1"/>
</dbReference>
<name>A0ABW5NZT1_9DEIO</name>
<dbReference type="InterPro" id="IPR004919">
    <property type="entry name" value="GmrSD_N"/>
</dbReference>
<evidence type="ECO:0000259" key="1">
    <source>
        <dbReference type="Pfam" id="PF03235"/>
    </source>
</evidence>
<dbReference type="Proteomes" id="UP001597475">
    <property type="component" value="Unassembled WGS sequence"/>
</dbReference>
<gene>
    <name evidence="2" type="ORF">ACFSR9_03755</name>
</gene>
<keyword evidence="3" id="KW-1185">Reference proteome</keyword>
<dbReference type="Pfam" id="PF03235">
    <property type="entry name" value="GmrSD_N"/>
    <property type="match status" value="1"/>
</dbReference>
<comment type="caution">
    <text evidence="2">The sequence shown here is derived from an EMBL/GenBank/DDBJ whole genome shotgun (WGS) entry which is preliminary data.</text>
</comment>
<dbReference type="EMBL" id="JBHUMK010000012">
    <property type="protein sequence ID" value="MFD2608556.1"/>
    <property type="molecule type" value="Genomic_DNA"/>
</dbReference>